<dbReference type="Proteomes" id="UP000262939">
    <property type="component" value="Unassembled WGS sequence"/>
</dbReference>
<organism evidence="4 5">
    <name type="scientific">Peribacillus glennii</name>
    <dbReference type="NCBI Taxonomy" id="2303991"/>
    <lineage>
        <taxon>Bacteria</taxon>
        <taxon>Bacillati</taxon>
        <taxon>Bacillota</taxon>
        <taxon>Bacilli</taxon>
        <taxon>Bacillales</taxon>
        <taxon>Bacillaceae</taxon>
        <taxon>Peribacillus</taxon>
    </lineage>
</organism>
<accession>A0A372LFR3</accession>
<dbReference type="PANTHER" id="PTHR30137">
    <property type="entry name" value="LUCIFERASE-LIKE MONOOXYGENASE"/>
    <property type="match status" value="1"/>
</dbReference>
<dbReference type="RefSeq" id="WP_117321273.1">
    <property type="nucleotide sequence ID" value="NZ_QVTD01000003.1"/>
</dbReference>
<reference evidence="4 5" key="1">
    <citation type="submission" date="2018-08" db="EMBL/GenBank/DDBJ databases">
        <title>Bacillus chawlae sp. nov., Bacillus glennii sp. nov., and Bacillus saganii sp. nov. Isolated from the Vehicle Assembly Building at Kennedy Space Center where the Viking Spacecraft were Assembled.</title>
        <authorList>
            <person name="Seuylemezian A."/>
            <person name="Vaishampayan P."/>
        </authorList>
    </citation>
    <scope>NUCLEOTIDE SEQUENCE [LARGE SCALE GENOMIC DNA]</scope>
    <source>
        <strain evidence="4 5">V44-8</strain>
    </source>
</reference>
<dbReference type="OrthoDB" id="9814695at2"/>
<evidence type="ECO:0000313" key="4">
    <source>
        <dbReference type="EMBL" id="RFU65097.1"/>
    </source>
</evidence>
<dbReference type="Pfam" id="PF00296">
    <property type="entry name" value="Bac_luciferase"/>
    <property type="match status" value="1"/>
</dbReference>
<keyword evidence="1" id="KW-0560">Oxidoreductase</keyword>
<feature type="domain" description="Luciferase-like" evidence="3">
    <location>
        <begin position="41"/>
        <end position="350"/>
    </location>
</feature>
<keyword evidence="2" id="KW-0503">Monooxygenase</keyword>
<dbReference type="GO" id="GO:0004497">
    <property type="term" value="F:monooxygenase activity"/>
    <property type="evidence" value="ECO:0007669"/>
    <property type="project" value="UniProtKB-KW"/>
</dbReference>
<dbReference type="InterPro" id="IPR036661">
    <property type="entry name" value="Luciferase-like_sf"/>
</dbReference>
<proteinExistence type="predicted"/>
<gene>
    <name evidence="4" type="ORF">D0466_04080</name>
</gene>
<dbReference type="SUPFAM" id="SSF51679">
    <property type="entry name" value="Bacterial luciferase-like"/>
    <property type="match status" value="1"/>
</dbReference>
<keyword evidence="5" id="KW-1185">Reference proteome</keyword>
<dbReference type="AlphaFoldDB" id="A0A372LFR3"/>
<dbReference type="GO" id="GO:0016705">
    <property type="term" value="F:oxidoreductase activity, acting on paired donors, with incorporation or reduction of molecular oxygen"/>
    <property type="evidence" value="ECO:0007669"/>
    <property type="project" value="InterPro"/>
</dbReference>
<dbReference type="GO" id="GO:0005829">
    <property type="term" value="C:cytosol"/>
    <property type="evidence" value="ECO:0007669"/>
    <property type="project" value="TreeGrafter"/>
</dbReference>
<evidence type="ECO:0000313" key="5">
    <source>
        <dbReference type="Proteomes" id="UP000262939"/>
    </source>
</evidence>
<dbReference type="EMBL" id="QVTD01000003">
    <property type="protein sequence ID" value="RFU65097.1"/>
    <property type="molecule type" value="Genomic_DNA"/>
</dbReference>
<dbReference type="InterPro" id="IPR050766">
    <property type="entry name" value="Bact_Lucif_Oxidored"/>
</dbReference>
<evidence type="ECO:0000256" key="1">
    <source>
        <dbReference type="ARBA" id="ARBA00023002"/>
    </source>
</evidence>
<comment type="caution">
    <text evidence="4">The sequence shown here is derived from an EMBL/GenBank/DDBJ whole genome shotgun (WGS) entry which is preliminary data.</text>
</comment>
<name>A0A372LFR3_9BACI</name>
<dbReference type="PANTHER" id="PTHR30137:SF8">
    <property type="entry name" value="BLR5498 PROTEIN"/>
    <property type="match status" value="1"/>
</dbReference>
<sequence length="414" mass="47489">MKFVYMNLMPYRDLPKNFEKDYESVFISIPRTLYDPEKGHEMYNDYIDQYELAIDLGFDAVGVNEHHSNGYGLMPSPNVMAATIARKVKDSEKACLVILGNSLALYNPPIRVAEELGMLDVITGGRLIAGFPVGTSMDTNYAYGISPAELRPRYYEAHDLIKKAWTTDEVFHFNGKFNQLRYVNVWPRTQQSPHPPIWIPGGAASLETWDWVAENDYQYSYLSFYGHKFAKDKFDKFWARRQEKGYDMNPYKAAFVQMICISETDAKAQEEYEEHINYFFEKSFHVSPRYAEAPGYRSARSVAHGMKSQYGSEGAGAQLRKGLSWQQLIDQGFIVAGSPASVREQLREAAKNLHVGNIIAMLNHGSMPQHLALKNIELMAKEVIPYLRDMWDDQWPVTNWPEVQLNSNNKETVK</sequence>
<dbReference type="Gene3D" id="3.20.20.30">
    <property type="entry name" value="Luciferase-like domain"/>
    <property type="match status" value="1"/>
</dbReference>
<evidence type="ECO:0000256" key="2">
    <source>
        <dbReference type="ARBA" id="ARBA00023033"/>
    </source>
</evidence>
<dbReference type="InterPro" id="IPR011251">
    <property type="entry name" value="Luciferase-like_dom"/>
</dbReference>
<protein>
    <submittedName>
        <fullName evidence="4">LLM class flavin-dependent oxidoreductase</fullName>
    </submittedName>
</protein>
<evidence type="ECO:0000259" key="3">
    <source>
        <dbReference type="Pfam" id="PF00296"/>
    </source>
</evidence>